<feature type="compositionally biased region" description="Basic and acidic residues" evidence="1">
    <location>
        <begin position="10"/>
        <end position="28"/>
    </location>
</feature>
<accession>A0ABD2AB24</accession>
<evidence type="ECO:0000313" key="2">
    <source>
        <dbReference type="EMBL" id="KAL2717824.1"/>
    </source>
</evidence>
<gene>
    <name evidence="2" type="ORF">V1478_011700</name>
</gene>
<dbReference type="EMBL" id="JAUDFV010000152">
    <property type="protein sequence ID" value="KAL2717824.1"/>
    <property type="molecule type" value="Genomic_DNA"/>
</dbReference>
<dbReference type="Proteomes" id="UP001607302">
    <property type="component" value="Unassembled WGS sequence"/>
</dbReference>
<evidence type="ECO:0000256" key="1">
    <source>
        <dbReference type="SAM" id="MobiDB-lite"/>
    </source>
</evidence>
<feature type="region of interest" description="Disordered" evidence="1">
    <location>
        <begin position="257"/>
        <end position="277"/>
    </location>
</feature>
<sequence>MALAMGQSRFKPDMREENDEGERVENMRERRRIEKPALPYTLDVIYSEAILKNINENEKERRDRTWRIFAFHGNEGTKSRPSPFVDARVGSKSRLIAELTSRYFQVKAAFDVGGKPFPAERRKVVASSEQVSVVPYISLLSSFSPSIDRNHLKCLHCRDRRNNGKPRRNSSEQLHPRKLKLSRRATRLHFQVSKSSFGLSDRRFNLIKIRSKSGQTRSTEEKYAPKKIGEVLPAASDSAGISILDFASSTPRYLKSSEEKMHAWPDSGRLEENGTGE</sequence>
<proteinExistence type="predicted"/>
<evidence type="ECO:0000313" key="3">
    <source>
        <dbReference type="Proteomes" id="UP001607302"/>
    </source>
</evidence>
<dbReference type="AlphaFoldDB" id="A0ABD2AB24"/>
<feature type="region of interest" description="Disordered" evidence="1">
    <location>
        <begin position="1"/>
        <end position="28"/>
    </location>
</feature>
<protein>
    <submittedName>
        <fullName evidence="2">Uncharacterized protein</fullName>
    </submittedName>
</protein>
<comment type="caution">
    <text evidence="2">The sequence shown here is derived from an EMBL/GenBank/DDBJ whole genome shotgun (WGS) entry which is preliminary data.</text>
</comment>
<keyword evidence="3" id="KW-1185">Reference proteome</keyword>
<name>A0ABD2AB24_VESSQ</name>
<reference evidence="2 3" key="1">
    <citation type="journal article" date="2024" name="Ann. Entomol. Soc. Am.">
        <title>Genomic analyses of the southern and eastern yellowjacket wasps (Hymenoptera: Vespidae) reveal evolutionary signatures of social life.</title>
        <authorList>
            <person name="Catto M.A."/>
            <person name="Caine P.B."/>
            <person name="Orr S.E."/>
            <person name="Hunt B.G."/>
            <person name="Goodisman M.A.D."/>
        </authorList>
    </citation>
    <scope>NUCLEOTIDE SEQUENCE [LARGE SCALE GENOMIC DNA]</scope>
    <source>
        <strain evidence="2">233</strain>
        <tissue evidence="2">Head and thorax</tissue>
    </source>
</reference>
<organism evidence="2 3">
    <name type="scientific">Vespula squamosa</name>
    <name type="common">Southern yellow jacket</name>
    <name type="synonym">Wasp</name>
    <dbReference type="NCBI Taxonomy" id="30214"/>
    <lineage>
        <taxon>Eukaryota</taxon>
        <taxon>Metazoa</taxon>
        <taxon>Ecdysozoa</taxon>
        <taxon>Arthropoda</taxon>
        <taxon>Hexapoda</taxon>
        <taxon>Insecta</taxon>
        <taxon>Pterygota</taxon>
        <taxon>Neoptera</taxon>
        <taxon>Endopterygota</taxon>
        <taxon>Hymenoptera</taxon>
        <taxon>Apocrita</taxon>
        <taxon>Aculeata</taxon>
        <taxon>Vespoidea</taxon>
        <taxon>Vespidae</taxon>
        <taxon>Vespinae</taxon>
        <taxon>Vespula</taxon>
    </lineage>
</organism>